<dbReference type="AlphaFoldDB" id="A0A9P5ZVN9"/>
<accession>A0A9P5ZVN9</accession>
<keyword evidence="2" id="KW-1185">Reference proteome</keyword>
<proteinExistence type="predicted"/>
<sequence>MKCAAILRAGSLIAQAKSWYSSLRQDFETRTGYLVVPATQFYSAYLLICDCLKCHISRPPGADPRFQHSIYDGATCNPYNPVFTCGDFQVQGAAHLFPSRLVPGEAKDVIVVESQLVSVA</sequence>
<dbReference type="EMBL" id="MU154589">
    <property type="protein sequence ID" value="KAF9493184.1"/>
    <property type="molecule type" value="Genomic_DNA"/>
</dbReference>
<evidence type="ECO:0000313" key="1">
    <source>
        <dbReference type="EMBL" id="KAF9493184.1"/>
    </source>
</evidence>
<evidence type="ECO:0000313" key="2">
    <source>
        <dbReference type="Proteomes" id="UP000807025"/>
    </source>
</evidence>
<dbReference type="Proteomes" id="UP000807025">
    <property type="component" value="Unassembled WGS sequence"/>
</dbReference>
<gene>
    <name evidence="1" type="ORF">BDN71DRAFT_1508772</name>
</gene>
<comment type="caution">
    <text evidence="1">The sequence shown here is derived from an EMBL/GenBank/DDBJ whole genome shotgun (WGS) entry which is preliminary data.</text>
</comment>
<protein>
    <submittedName>
        <fullName evidence="1">Uncharacterized protein</fullName>
    </submittedName>
</protein>
<name>A0A9P5ZVN9_PLEER</name>
<reference evidence="1" key="1">
    <citation type="submission" date="2020-11" db="EMBL/GenBank/DDBJ databases">
        <authorList>
            <consortium name="DOE Joint Genome Institute"/>
            <person name="Ahrendt S."/>
            <person name="Riley R."/>
            <person name="Andreopoulos W."/>
            <person name="Labutti K."/>
            <person name="Pangilinan J."/>
            <person name="Ruiz-Duenas F.J."/>
            <person name="Barrasa J.M."/>
            <person name="Sanchez-Garcia M."/>
            <person name="Camarero S."/>
            <person name="Miyauchi S."/>
            <person name="Serrano A."/>
            <person name="Linde D."/>
            <person name="Babiker R."/>
            <person name="Drula E."/>
            <person name="Ayuso-Fernandez I."/>
            <person name="Pacheco R."/>
            <person name="Padilla G."/>
            <person name="Ferreira P."/>
            <person name="Barriuso J."/>
            <person name="Kellner H."/>
            <person name="Castanera R."/>
            <person name="Alfaro M."/>
            <person name="Ramirez L."/>
            <person name="Pisabarro A.G."/>
            <person name="Kuo A."/>
            <person name="Tritt A."/>
            <person name="Lipzen A."/>
            <person name="He G."/>
            <person name="Yan M."/>
            <person name="Ng V."/>
            <person name="Cullen D."/>
            <person name="Martin F."/>
            <person name="Rosso M.-N."/>
            <person name="Henrissat B."/>
            <person name="Hibbett D."/>
            <person name="Martinez A.T."/>
            <person name="Grigoriev I.V."/>
        </authorList>
    </citation>
    <scope>NUCLEOTIDE SEQUENCE</scope>
    <source>
        <strain evidence="1">ATCC 90797</strain>
    </source>
</reference>
<organism evidence="1 2">
    <name type="scientific">Pleurotus eryngii</name>
    <name type="common">Boletus of the steppes</name>
    <dbReference type="NCBI Taxonomy" id="5323"/>
    <lineage>
        <taxon>Eukaryota</taxon>
        <taxon>Fungi</taxon>
        <taxon>Dikarya</taxon>
        <taxon>Basidiomycota</taxon>
        <taxon>Agaricomycotina</taxon>
        <taxon>Agaricomycetes</taxon>
        <taxon>Agaricomycetidae</taxon>
        <taxon>Agaricales</taxon>
        <taxon>Pleurotineae</taxon>
        <taxon>Pleurotaceae</taxon>
        <taxon>Pleurotus</taxon>
    </lineage>
</organism>